<feature type="chain" id="PRO_5042041845" description="Murein endopeptidase K" evidence="13">
    <location>
        <begin position="20"/>
        <end position="523"/>
    </location>
</feature>
<feature type="region of interest" description="Disordered" evidence="12">
    <location>
        <begin position="442"/>
        <end position="523"/>
    </location>
</feature>
<dbReference type="RefSeq" id="WP_306409780.1">
    <property type="nucleotide sequence ID" value="NZ_JANFPI010000001.1"/>
</dbReference>
<comment type="caution">
    <text evidence="14">The sequence shown here is derived from an EMBL/GenBank/DDBJ whole genome shotgun (WGS) entry which is preliminary data.</text>
</comment>
<dbReference type="EMBL" id="JANFPI010000001">
    <property type="protein sequence ID" value="MCX8996020.1"/>
    <property type="molecule type" value="Genomic_DNA"/>
</dbReference>
<dbReference type="AlphaFoldDB" id="A0AAE3STD3"/>
<comment type="similarity">
    <text evidence="10">Belongs to the peptidase M15 family.</text>
</comment>
<dbReference type="CDD" id="cd14844">
    <property type="entry name" value="Zn-DD-carboxypeptidase_like"/>
    <property type="match status" value="1"/>
</dbReference>
<dbReference type="PANTHER" id="PTHR37425">
    <property type="match status" value="1"/>
</dbReference>
<evidence type="ECO:0000256" key="6">
    <source>
        <dbReference type="ARBA" id="ARBA00022801"/>
    </source>
</evidence>
<dbReference type="Pfam" id="PF05951">
    <property type="entry name" value="Peptidase_M15_2"/>
    <property type="match status" value="1"/>
</dbReference>
<feature type="compositionally biased region" description="Polar residues" evidence="12">
    <location>
        <begin position="420"/>
        <end position="429"/>
    </location>
</feature>
<dbReference type="GO" id="GO:0046872">
    <property type="term" value="F:metal ion binding"/>
    <property type="evidence" value="ECO:0007669"/>
    <property type="project" value="UniProtKB-KW"/>
</dbReference>
<evidence type="ECO:0000256" key="13">
    <source>
        <dbReference type="SAM" id="SignalP"/>
    </source>
</evidence>
<evidence type="ECO:0000256" key="4">
    <source>
        <dbReference type="ARBA" id="ARBA00022723"/>
    </source>
</evidence>
<organism evidence="14 15">
    <name type="scientific">Ectorhizobium quercum</name>
    <dbReference type="NCBI Taxonomy" id="2965071"/>
    <lineage>
        <taxon>Bacteria</taxon>
        <taxon>Pseudomonadati</taxon>
        <taxon>Pseudomonadota</taxon>
        <taxon>Alphaproteobacteria</taxon>
        <taxon>Hyphomicrobiales</taxon>
        <taxon>Rhizobiaceae</taxon>
        <taxon>Ectorhizobium</taxon>
    </lineage>
</organism>
<protein>
    <recommendedName>
        <fullName evidence="11">Murein endopeptidase K</fullName>
    </recommendedName>
</protein>
<dbReference type="InterPro" id="IPR010275">
    <property type="entry name" value="MepK"/>
</dbReference>
<keyword evidence="4" id="KW-0479">Metal-binding</keyword>
<name>A0AAE3STD3_9HYPH</name>
<keyword evidence="8" id="KW-0482">Metalloprotease</keyword>
<dbReference type="PANTHER" id="PTHR37425:SF1">
    <property type="entry name" value="OUTER MEMBRANE PROTEIN"/>
    <property type="match status" value="1"/>
</dbReference>
<dbReference type="Gene3D" id="3.30.1380.10">
    <property type="match status" value="1"/>
</dbReference>
<evidence type="ECO:0000256" key="2">
    <source>
        <dbReference type="ARBA" id="ARBA00004776"/>
    </source>
</evidence>
<keyword evidence="9" id="KW-0961">Cell wall biogenesis/degradation</keyword>
<evidence type="ECO:0000256" key="12">
    <source>
        <dbReference type="SAM" id="MobiDB-lite"/>
    </source>
</evidence>
<evidence type="ECO:0000256" key="8">
    <source>
        <dbReference type="ARBA" id="ARBA00023049"/>
    </source>
</evidence>
<gene>
    <name evidence="14" type="ORF">NOF55_02770</name>
</gene>
<evidence type="ECO:0000256" key="9">
    <source>
        <dbReference type="ARBA" id="ARBA00023316"/>
    </source>
</evidence>
<evidence type="ECO:0000256" key="3">
    <source>
        <dbReference type="ARBA" id="ARBA00022670"/>
    </source>
</evidence>
<proteinExistence type="inferred from homology"/>
<evidence type="ECO:0000256" key="5">
    <source>
        <dbReference type="ARBA" id="ARBA00022729"/>
    </source>
</evidence>
<dbReference type="SUPFAM" id="SSF55166">
    <property type="entry name" value="Hedgehog/DD-peptidase"/>
    <property type="match status" value="1"/>
</dbReference>
<dbReference type="Proteomes" id="UP001208771">
    <property type="component" value="Unassembled WGS sequence"/>
</dbReference>
<feature type="region of interest" description="Disordered" evidence="12">
    <location>
        <begin position="299"/>
        <end position="328"/>
    </location>
</feature>
<comment type="cofactor">
    <cofactor evidence="1">
        <name>Zn(2+)</name>
        <dbReference type="ChEBI" id="CHEBI:29105"/>
    </cofactor>
</comment>
<dbReference type="GO" id="GO:0006508">
    <property type="term" value="P:proteolysis"/>
    <property type="evidence" value="ECO:0007669"/>
    <property type="project" value="UniProtKB-KW"/>
</dbReference>
<keyword evidence="5 13" id="KW-0732">Signal</keyword>
<keyword evidence="6" id="KW-0378">Hydrolase</keyword>
<feature type="compositionally biased region" description="Low complexity" evidence="12">
    <location>
        <begin position="299"/>
        <end position="309"/>
    </location>
</feature>
<evidence type="ECO:0000256" key="10">
    <source>
        <dbReference type="ARBA" id="ARBA00093448"/>
    </source>
</evidence>
<keyword evidence="3" id="KW-0645">Protease</keyword>
<dbReference type="InterPro" id="IPR009045">
    <property type="entry name" value="Zn_M74/Hedgehog-like"/>
</dbReference>
<dbReference type="GO" id="GO:0071555">
    <property type="term" value="P:cell wall organization"/>
    <property type="evidence" value="ECO:0007669"/>
    <property type="project" value="UniProtKB-KW"/>
</dbReference>
<evidence type="ECO:0000313" key="15">
    <source>
        <dbReference type="Proteomes" id="UP001208771"/>
    </source>
</evidence>
<dbReference type="GO" id="GO:0008237">
    <property type="term" value="F:metallopeptidase activity"/>
    <property type="evidence" value="ECO:0007669"/>
    <property type="project" value="UniProtKB-KW"/>
</dbReference>
<reference evidence="14" key="1">
    <citation type="submission" date="2022-07" db="EMBL/GenBank/DDBJ databases">
        <title>Ectorhizobium quercum gen.nov., sp. nov.</title>
        <authorList>
            <person name="Ma T."/>
            <person name="Li Y."/>
        </authorList>
    </citation>
    <scope>NUCLEOTIDE SEQUENCE</scope>
    <source>
        <strain evidence="14">BDR2-2</strain>
    </source>
</reference>
<keyword evidence="15" id="KW-1185">Reference proteome</keyword>
<sequence length="523" mass="55384">MKSARCRMAALLIALTAGAYPATLAEAAGETRTLKLYFIHTGEKATITFKRNGKYDAKGLQEMNRFLRDWRRNEPTRMDPRLFDLLWEVYNKVGAKDYVHVVSAYRAPATNAMLRSRTKGVAETSQHMRGKAMDFYIPGVSLKLLRETAVRYQQGGVGFYPSSKSPFVHLDVAGVRAWPRMPREDLVRLFPNGKTLHIPADGKPLPGYQQALAEYKTRAETPIEIAESSSSTQPKRRNLLAFLFGGGDEDEDADAIAAPAAPAVPASEPAPAAKPVLTADAQTQQPALAALNAPVPVNRPALAPPQAQASSGTLMSALTPPPGANPALQAIQQDAPQQPAHADLGSYQIPVPSLLAREPAQETPASELAFVPLPLRRPASAAQPEASAPDGERAETPAPTVPALRPSPDSMSAALASAPQVATATQPSMSVAFRPSTSILTREAEAPRVSAPVRPVRPEAPPRPAAPLTAAAQPSAPARPVSVAQASQAPAKPGKAARVAPPAASSAAEPRTVPVQGFDPNRF</sequence>
<accession>A0AAE3STD3</accession>
<evidence type="ECO:0000256" key="1">
    <source>
        <dbReference type="ARBA" id="ARBA00001947"/>
    </source>
</evidence>
<comment type="pathway">
    <text evidence="2">Cell wall biogenesis; cell wall polysaccharide biosynthesis.</text>
</comment>
<feature type="signal peptide" evidence="13">
    <location>
        <begin position="1"/>
        <end position="19"/>
    </location>
</feature>
<keyword evidence="7" id="KW-0862">Zinc</keyword>
<evidence type="ECO:0000256" key="11">
    <source>
        <dbReference type="ARBA" id="ARBA00093666"/>
    </source>
</evidence>
<feature type="region of interest" description="Disordered" evidence="12">
    <location>
        <begin position="379"/>
        <end position="429"/>
    </location>
</feature>
<evidence type="ECO:0000256" key="7">
    <source>
        <dbReference type="ARBA" id="ARBA00022833"/>
    </source>
</evidence>
<feature type="compositionally biased region" description="Low complexity" evidence="12">
    <location>
        <begin position="379"/>
        <end position="389"/>
    </location>
</feature>
<evidence type="ECO:0000313" key="14">
    <source>
        <dbReference type="EMBL" id="MCX8996020.1"/>
    </source>
</evidence>
<feature type="compositionally biased region" description="Low complexity" evidence="12">
    <location>
        <begin position="466"/>
        <end position="511"/>
    </location>
</feature>